<keyword evidence="7" id="KW-1185">Reference proteome</keyword>
<dbReference type="eggNOG" id="COG1397">
    <property type="taxonomic scope" value="Bacteria"/>
</dbReference>
<dbReference type="InterPro" id="IPR000387">
    <property type="entry name" value="Tyr_Pase_dom"/>
</dbReference>
<feature type="binding site" evidence="3">
    <location>
        <position position="57"/>
    </location>
    <ligand>
        <name>Mg(2+)</name>
        <dbReference type="ChEBI" id="CHEBI:18420"/>
        <label>1</label>
    </ligand>
</feature>
<evidence type="ECO:0000259" key="5">
    <source>
        <dbReference type="PROSITE" id="PS50056"/>
    </source>
</evidence>
<keyword evidence="3" id="KW-0460">Magnesium</keyword>
<dbReference type="PANTHER" id="PTHR16222">
    <property type="entry name" value="ADP-RIBOSYLGLYCOHYDROLASE"/>
    <property type="match status" value="1"/>
</dbReference>
<dbReference type="Pfam" id="PF03747">
    <property type="entry name" value="ADP_ribosyl_GH"/>
    <property type="match status" value="1"/>
</dbReference>
<sequence length="487" mass="51715">MALTAAQRDRACGALLGCAAGDALGAGYEFASPLGPDVPVDMIGGGLGPFAPGEWTDDTSMAIAIAETAATGADLRDEKAQDEIVERWHSWAQTAPDVGNQTRSVLSAAGRRGLTAQSARDASAALHERTGHTAGNGSLMRPAPVALAYLDDEAALVEAARAIGVLTHHDPDAGDACVLWCTTIRRAVRTGELDARAGLRHIPIERRELWASRLDEAEASPPAAFAAKNGWVVAALQGALSAIVHTPEPTENPAAEVFRADRLRLALETAVRGGGDTDTVAAISGALLGAAYGASAVPSRWRLMLQGWPGLTTRGLIQLADKVIDHGRPDTFDYTYSGFPEARKPVRHPHDDNVWIGGVAGLRSLPEEVDAIVSLCRVADEYLPAGLQHLDVRLIDRVGENDHLDFVLLDTVRAIEQLRAGGRTVFVHCVQAASRTPTIAALYRTRLKAVDSDRALRDVATVLPGADPNCEFRGALKRLHFQPRGAS</sequence>
<dbReference type="RefSeq" id="WP_007170964.1">
    <property type="nucleotide sequence ID" value="NZ_GG770557.1"/>
</dbReference>
<dbReference type="SUPFAM" id="SSF101478">
    <property type="entry name" value="ADP-ribosylglycohydrolase"/>
    <property type="match status" value="1"/>
</dbReference>
<dbReference type="Proteomes" id="UP000003653">
    <property type="component" value="Unassembled WGS sequence"/>
</dbReference>
<dbReference type="SUPFAM" id="SSF52799">
    <property type="entry name" value="(Phosphotyrosine protein) phosphatases II"/>
    <property type="match status" value="1"/>
</dbReference>
<dbReference type="HOGENOM" id="CLU_024566_4_1_11"/>
<feature type="domain" description="Tyrosine specific protein phosphatases" evidence="5">
    <location>
        <begin position="409"/>
        <end position="466"/>
    </location>
</feature>
<keyword evidence="2" id="KW-0378">Hydrolase</keyword>
<proteinExistence type="inferred from homology"/>
<accession>D5P7F3</accession>
<dbReference type="EMBL" id="ADNV01000199">
    <property type="protein sequence ID" value="EFG77968.1"/>
    <property type="molecule type" value="Genomic_DNA"/>
</dbReference>
<feature type="binding site" evidence="3">
    <location>
        <position position="58"/>
    </location>
    <ligand>
        <name>Mg(2+)</name>
        <dbReference type="ChEBI" id="CHEBI:18420"/>
        <label>1</label>
    </ligand>
</feature>
<dbReference type="InterPro" id="IPR005502">
    <property type="entry name" value="Ribosyl_crysJ1"/>
</dbReference>
<name>D5P7F3_9MYCO</name>
<dbReference type="InterPro" id="IPR036705">
    <property type="entry name" value="Ribosyl_crysJ1_sf"/>
</dbReference>
<evidence type="ECO:0000256" key="4">
    <source>
        <dbReference type="SAM" id="MobiDB-lite"/>
    </source>
</evidence>
<gene>
    <name evidence="6" type="ORF">HMPREF0591_2097</name>
</gene>
<keyword evidence="3" id="KW-0479">Metal-binding</keyword>
<dbReference type="GO" id="GO:0046872">
    <property type="term" value="F:metal ion binding"/>
    <property type="evidence" value="ECO:0007669"/>
    <property type="project" value="UniProtKB-KW"/>
</dbReference>
<feature type="binding site" evidence="3">
    <location>
        <position position="279"/>
    </location>
    <ligand>
        <name>Mg(2+)</name>
        <dbReference type="ChEBI" id="CHEBI:18420"/>
        <label>1</label>
    </ligand>
</feature>
<evidence type="ECO:0000313" key="7">
    <source>
        <dbReference type="Proteomes" id="UP000003653"/>
    </source>
</evidence>
<comment type="similarity">
    <text evidence="1">Belongs to the ADP-ribosylglycohydrolase family.</text>
</comment>
<dbReference type="Gene3D" id="3.90.190.10">
    <property type="entry name" value="Protein tyrosine phosphatase superfamily"/>
    <property type="match status" value="1"/>
</dbReference>
<feature type="binding site" evidence="3">
    <location>
        <position position="276"/>
    </location>
    <ligand>
        <name>Mg(2+)</name>
        <dbReference type="ChEBI" id="CHEBI:18420"/>
        <label>1</label>
    </ligand>
</feature>
<evidence type="ECO:0000313" key="6">
    <source>
        <dbReference type="EMBL" id="EFG77968.1"/>
    </source>
</evidence>
<dbReference type="InterPro" id="IPR050792">
    <property type="entry name" value="ADP-ribosylglycohydrolase"/>
</dbReference>
<protein>
    <submittedName>
        <fullName evidence="6">Dual specificity phosphatase, catalytic domain protein</fullName>
    </submittedName>
</protein>
<organism evidence="6 7">
    <name type="scientific">Mycobacterium parascrofulaceum ATCC BAA-614</name>
    <dbReference type="NCBI Taxonomy" id="525368"/>
    <lineage>
        <taxon>Bacteria</taxon>
        <taxon>Bacillati</taxon>
        <taxon>Actinomycetota</taxon>
        <taxon>Actinomycetes</taxon>
        <taxon>Mycobacteriales</taxon>
        <taxon>Mycobacteriaceae</taxon>
        <taxon>Mycobacterium</taxon>
        <taxon>Mycobacterium simiae complex</taxon>
    </lineage>
</organism>
<dbReference type="PANTHER" id="PTHR16222:SF24">
    <property type="entry name" value="ADP-RIBOSYLHYDROLASE ARH3"/>
    <property type="match status" value="1"/>
</dbReference>
<dbReference type="Gene3D" id="1.10.4080.10">
    <property type="entry name" value="ADP-ribosylation/Crystallin J1"/>
    <property type="match status" value="1"/>
</dbReference>
<feature type="binding site" evidence="3">
    <location>
        <position position="56"/>
    </location>
    <ligand>
        <name>Mg(2+)</name>
        <dbReference type="ChEBI" id="CHEBI:18420"/>
        <label>1</label>
    </ligand>
</feature>
<feature type="binding site" evidence="3">
    <location>
        <position position="278"/>
    </location>
    <ligand>
        <name>Mg(2+)</name>
        <dbReference type="ChEBI" id="CHEBI:18420"/>
        <label>1</label>
    </ligand>
</feature>
<feature type="region of interest" description="Disordered" evidence="4">
    <location>
        <begin position="118"/>
        <end position="137"/>
    </location>
</feature>
<evidence type="ECO:0000256" key="3">
    <source>
        <dbReference type="PIRSR" id="PIRSR605502-1"/>
    </source>
</evidence>
<comment type="cofactor">
    <cofactor evidence="3">
        <name>Mg(2+)</name>
        <dbReference type="ChEBI" id="CHEBI:18420"/>
    </cofactor>
    <text evidence="3">Binds 2 magnesium ions per subunit.</text>
</comment>
<reference evidence="6 7" key="1">
    <citation type="submission" date="2010-04" db="EMBL/GenBank/DDBJ databases">
        <authorList>
            <person name="Muzny D."/>
            <person name="Qin X."/>
            <person name="Deng J."/>
            <person name="Jiang H."/>
            <person name="Liu Y."/>
            <person name="Qu J."/>
            <person name="Song X.-Z."/>
            <person name="Zhang L."/>
            <person name="Thornton R."/>
            <person name="Coyle M."/>
            <person name="Francisco L."/>
            <person name="Jackson L."/>
            <person name="Javaid M."/>
            <person name="Korchina V."/>
            <person name="Kovar C."/>
            <person name="Mata R."/>
            <person name="Mathew T."/>
            <person name="Ngo R."/>
            <person name="Nguyen L."/>
            <person name="Nguyen N."/>
            <person name="Okwuonu G."/>
            <person name="Ongeri F."/>
            <person name="Pham C."/>
            <person name="Simmons D."/>
            <person name="Wilczek-Boney K."/>
            <person name="Hale W."/>
            <person name="Jakkamsetti A."/>
            <person name="Pham P."/>
            <person name="Ruth R."/>
            <person name="San Lucas F."/>
            <person name="Warren J."/>
            <person name="Zhang J."/>
            <person name="Zhao Z."/>
            <person name="Zhou C."/>
            <person name="Zhu D."/>
            <person name="Lee S."/>
            <person name="Bess C."/>
            <person name="Blankenburg K."/>
            <person name="Forbes L."/>
            <person name="Fu Q."/>
            <person name="Gubbala S."/>
            <person name="Hirani K."/>
            <person name="Jayaseelan J.C."/>
            <person name="Lara F."/>
            <person name="Munidasa M."/>
            <person name="Palculict T."/>
            <person name="Patil S."/>
            <person name="Pu L.-L."/>
            <person name="Saada N."/>
            <person name="Tang L."/>
            <person name="Weissenberger G."/>
            <person name="Zhu Y."/>
            <person name="Hemphill L."/>
            <person name="Shang Y."/>
            <person name="Youmans B."/>
            <person name="Ayvaz T."/>
            <person name="Ross M."/>
            <person name="Santibanez J."/>
            <person name="Aqrawi P."/>
            <person name="Gross S."/>
            <person name="Joshi V."/>
            <person name="Fowler G."/>
            <person name="Nazareth L."/>
            <person name="Reid J."/>
            <person name="Worley K."/>
            <person name="Petrosino J."/>
            <person name="Highlander S."/>
            <person name="Gibbs R."/>
        </authorList>
    </citation>
    <scope>NUCLEOTIDE SEQUENCE [LARGE SCALE GENOMIC DNA]</scope>
    <source>
        <strain evidence="6 7">ATCC BAA-614</strain>
    </source>
</reference>
<dbReference type="PROSITE" id="PS50056">
    <property type="entry name" value="TYR_PHOSPHATASE_2"/>
    <property type="match status" value="1"/>
</dbReference>
<dbReference type="InterPro" id="IPR029021">
    <property type="entry name" value="Prot-tyrosine_phosphatase-like"/>
</dbReference>
<dbReference type="AlphaFoldDB" id="D5P7F3"/>
<evidence type="ECO:0000256" key="2">
    <source>
        <dbReference type="ARBA" id="ARBA00022801"/>
    </source>
</evidence>
<comment type="caution">
    <text evidence="6">The sequence shown here is derived from an EMBL/GenBank/DDBJ whole genome shotgun (WGS) entry which is preliminary data.</text>
</comment>
<evidence type="ECO:0000256" key="1">
    <source>
        <dbReference type="ARBA" id="ARBA00010702"/>
    </source>
</evidence>
<dbReference type="GO" id="GO:0016787">
    <property type="term" value="F:hydrolase activity"/>
    <property type="evidence" value="ECO:0007669"/>
    <property type="project" value="UniProtKB-KW"/>
</dbReference>